<dbReference type="CDD" id="cd06261">
    <property type="entry name" value="TM_PBP2"/>
    <property type="match status" value="2"/>
</dbReference>
<accession>A0ABR7NPM1</accession>
<feature type="transmembrane region" description="Helical" evidence="8">
    <location>
        <begin position="307"/>
        <end position="328"/>
    </location>
</feature>
<feature type="transmembrane region" description="Helical" evidence="8">
    <location>
        <begin position="71"/>
        <end position="93"/>
    </location>
</feature>
<evidence type="ECO:0000256" key="1">
    <source>
        <dbReference type="ARBA" id="ARBA00004429"/>
    </source>
</evidence>
<feature type="transmembrane region" description="Helical" evidence="8">
    <location>
        <begin position="377"/>
        <end position="397"/>
    </location>
</feature>
<protein>
    <submittedName>
        <fullName evidence="10">Iron ABC transporter permease</fullName>
    </submittedName>
</protein>
<dbReference type="PANTHER" id="PTHR43357">
    <property type="entry name" value="INNER MEMBRANE ABC TRANSPORTER PERMEASE PROTEIN YDCV"/>
    <property type="match status" value="1"/>
</dbReference>
<keyword evidence="11" id="KW-1185">Reference proteome</keyword>
<dbReference type="Proteomes" id="UP000658131">
    <property type="component" value="Unassembled WGS sequence"/>
</dbReference>
<evidence type="ECO:0000313" key="11">
    <source>
        <dbReference type="Proteomes" id="UP000658131"/>
    </source>
</evidence>
<comment type="similarity">
    <text evidence="8">Belongs to the binding-protein-dependent transport system permease family.</text>
</comment>
<evidence type="ECO:0000256" key="8">
    <source>
        <dbReference type="RuleBase" id="RU363032"/>
    </source>
</evidence>
<feature type="transmembrane region" description="Helical" evidence="8">
    <location>
        <begin position="137"/>
        <end position="160"/>
    </location>
</feature>
<keyword evidence="3" id="KW-1003">Cell membrane</keyword>
<keyword evidence="4" id="KW-0997">Cell inner membrane</keyword>
<feature type="transmembrane region" description="Helical" evidence="8">
    <location>
        <begin position="105"/>
        <end position="125"/>
    </location>
</feature>
<dbReference type="Pfam" id="PF00528">
    <property type="entry name" value="BPD_transp_1"/>
    <property type="match status" value="2"/>
</dbReference>
<dbReference type="InterPro" id="IPR035906">
    <property type="entry name" value="MetI-like_sf"/>
</dbReference>
<gene>
    <name evidence="10" type="ORF">H8717_15450</name>
</gene>
<evidence type="ECO:0000256" key="7">
    <source>
        <dbReference type="ARBA" id="ARBA00023136"/>
    </source>
</evidence>
<keyword evidence="5 8" id="KW-0812">Transmembrane</keyword>
<feature type="domain" description="ABC transmembrane type-1" evidence="9">
    <location>
        <begin position="373"/>
        <end position="576"/>
    </location>
</feature>
<comment type="caution">
    <text evidence="10">The sequence shown here is derived from an EMBL/GenBank/DDBJ whole genome shotgun (WGS) entry which is preliminary data.</text>
</comment>
<feature type="transmembrane region" description="Helical" evidence="8">
    <location>
        <begin position="442"/>
        <end position="465"/>
    </location>
</feature>
<dbReference type="PROSITE" id="PS50928">
    <property type="entry name" value="ABC_TM1"/>
    <property type="match status" value="2"/>
</dbReference>
<name>A0ABR7NPM1_9FIRM</name>
<dbReference type="InterPro" id="IPR000515">
    <property type="entry name" value="MetI-like"/>
</dbReference>
<feature type="transmembrane region" description="Helical" evidence="8">
    <location>
        <begin position="205"/>
        <end position="233"/>
    </location>
</feature>
<feature type="transmembrane region" description="Helical" evidence="8">
    <location>
        <begin position="409"/>
        <end position="430"/>
    </location>
</feature>
<feature type="transmembrane region" description="Helical" evidence="8">
    <location>
        <begin position="556"/>
        <end position="576"/>
    </location>
</feature>
<proteinExistence type="inferred from homology"/>
<evidence type="ECO:0000256" key="5">
    <source>
        <dbReference type="ARBA" id="ARBA00022692"/>
    </source>
</evidence>
<reference evidence="10 11" key="1">
    <citation type="submission" date="2020-08" db="EMBL/GenBank/DDBJ databases">
        <title>Genome public.</title>
        <authorList>
            <person name="Liu C."/>
            <person name="Sun Q."/>
        </authorList>
    </citation>
    <scope>NUCLEOTIDE SEQUENCE [LARGE SCALE GENOMIC DNA]</scope>
    <source>
        <strain evidence="10 11">BX1</strain>
    </source>
</reference>
<evidence type="ECO:0000259" key="9">
    <source>
        <dbReference type="PROSITE" id="PS50928"/>
    </source>
</evidence>
<feature type="domain" description="ABC transmembrane type-1" evidence="9">
    <location>
        <begin position="67"/>
        <end position="274"/>
    </location>
</feature>
<evidence type="ECO:0000256" key="3">
    <source>
        <dbReference type="ARBA" id="ARBA00022475"/>
    </source>
</evidence>
<evidence type="ECO:0000256" key="2">
    <source>
        <dbReference type="ARBA" id="ARBA00022448"/>
    </source>
</evidence>
<keyword evidence="2 8" id="KW-0813">Transport</keyword>
<sequence>MPLALAVILLLALLILWPLADIAASTLRLTPSDARRLGDAAAQGFTFTYWKQLFAGTISRKMLWQPLMHSLSIALSVSAISIVVGSLAAWLIVRTDLPGKRFFSLAIIIPYMLPAWCKAMAWIAVFKNPRIGGSAGFLSAIGITVPDWFAYGPVAIIAVLSMHNYAYAYLLVSASLSSIGSEFEEMAEVSGASRVQILRRITFPLVLPAILGAFILTFSQTMGTFSVPAILGLKSGYYTLSTMLQNNMMQHNTGTAMAMSLLLIALASFNILLNQRLIGTRKSFVTISGKGGHEGGIIHLGRARRPLALLLLGVILCAVVLPLVILLMQTLQLRLGEYGLNNLTLHYWIGGRDPMIVNGEPGVLQNPDFFRTLKSTMALVLSTSVIAAFCGQLVGYLSSRGRSRLSGRLIDLLVFIPYLIPSIAFGAMYLSMFSTAKTVYLFGHAIQVFPSLYGTFALLVLVSVVKNLPFSSRSGTATMMQIGVELEEAAEIAGAGFVRRMRSIVLPLARSGFVSGFLLIFISVMKELDLIIILVTPQYKTLPYMAYSYLSGGVEQLSNVVALVMFFIIFAVYCLANRFAGADITESLGG</sequence>
<dbReference type="Gene3D" id="1.10.3720.10">
    <property type="entry name" value="MetI-like"/>
    <property type="match status" value="2"/>
</dbReference>
<evidence type="ECO:0000313" key="10">
    <source>
        <dbReference type="EMBL" id="MBC8577782.1"/>
    </source>
</evidence>
<dbReference type="SUPFAM" id="SSF161098">
    <property type="entry name" value="MetI-like"/>
    <property type="match status" value="2"/>
</dbReference>
<dbReference type="PANTHER" id="PTHR43357:SF4">
    <property type="entry name" value="INNER MEMBRANE ABC TRANSPORTER PERMEASE PROTEIN YDCV"/>
    <property type="match status" value="1"/>
</dbReference>
<organism evidence="10 11">
    <name type="scientific">Yanshouia hominis</name>
    <dbReference type="NCBI Taxonomy" id="2763673"/>
    <lineage>
        <taxon>Bacteria</taxon>
        <taxon>Bacillati</taxon>
        <taxon>Bacillota</taxon>
        <taxon>Clostridia</taxon>
        <taxon>Eubacteriales</taxon>
        <taxon>Oscillospiraceae</taxon>
        <taxon>Yanshouia</taxon>
    </lineage>
</organism>
<dbReference type="EMBL" id="JACRTB010000051">
    <property type="protein sequence ID" value="MBC8577782.1"/>
    <property type="molecule type" value="Genomic_DNA"/>
</dbReference>
<keyword evidence="7 8" id="KW-0472">Membrane</keyword>
<evidence type="ECO:0000256" key="4">
    <source>
        <dbReference type="ARBA" id="ARBA00022519"/>
    </source>
</evidence>
<feature type="transmembrane region" description="Helical" evidence="8">
    <location>
        <begin position="253"/>
        <end position="273"/>
    </location>
</feature>
<keyword evidence="6 8" id="KW-1133">Transmembrane helix</keyword>
<feature type="transmembrane region" description="Helical" evidence="8">
    <location>
        <begin position="508"/>
        <end position="536"/>
    </location>
</feature>
<evidence type="ECO:0000256" key="6">
    <source>
        <dbReference type="ARBA" id="ARBA00022989"/>
    </source>
</evidence>
<comment type="subcellular location">
    <subcellularLocation>
        <location evidence="1">Cell inner membrane</location>
        <topology evidence="1">Multi-pass membrane protein</topology>
    </subcellularLocation>
    <subcellularLocation>
        <location evidence="8">Cell membrane</location>
        <topology evidence="8">Multi-pass membrane protein</topology>
    </subcellularLocation>
</comment>